<dbReference type="InterPro" id="IPR026913">
    <property type="entry name" value="METTL24"/>
</dbReference>
<evidence type="ECO:0000256" key="1">
    <source>
        <dbReference type="SAM" id="Phobius"/>
    </source>
</evidence>
<evidence type="ECO:0000259" key="2">
    <source>
        <dbReference type="Pfam" id="PF13383"/>
    </source>
</evidence>
<keyword evidence="1" id="KW-0812">Transmembrane</keyword>
<dbReference type="Pfam" id="PF13383">
    <property type="entry name" value="Methyltransf_22"/>
    <property type="match status" value="1"/>
</dbReference>
<dbReference type="AlphaFoldDB" id="A0A8J4YGN8"/>
<name>A0A8J4YGN8_CHIOP</name>
<evidence type="ECO:0000313" key="4">
    <source>
        <dbReference type="Proteomes" id="UP000770661"/>
    </source>
</evidence>
<feature type="transmembrane region" description="Helical" evidence="1">
    <location>
        <begin position="6"/>
        <end position="24"/>
    </location>
</feature>
<evidence type="ECO:0000313" key="3">
    <source>
        <dbReference type="EMBL" id="KAG0726178.1"/>
    </source>
</evidence>
<protein>
    <recommendedName>
        <fullName evidence="2">Methyltransferase domain-containing protein</fullName>
    </recommendedName>
</protein>
<comment type="caution">
    <text evidence="3">The sequence shown here is derived from an EMBL/GenBank/DDBJ whole genome shotgun (WGS) entry which is preliminary data.</text>
</comment>
<keyword evidence="4" id="KW-1185">Reference proteome</keyword>
<gene>
    <name evidence="3" type="ORF">GWK47_004419</name>
</gene>
<keyword evidence="1" id="KW-0472">Membrane</keyword>
<reference evidence="3" key="1">
    <citation type="submission" date="2020-07" db="EMBL/GenBank/DDBJ databases">
        <title>The High-quality genome of the commercially important snow crab, Chionoecetes opilio.</title>
        <authorList>
            <person name="Jeong J.-H."/>
            <person name="Ryu S."/>
        </authorList>
    </citation>
    <scope>NUCLEOTIDE SEQUENCE</scope>
    <source>
        <strain evidence="3">MADBK_172401_WGS</strain>
        <tissue evidence="3">Digestive gland</tissue>
    </source>
</reference>
<feature type="domain" description="Methyltransferase" evidence="2">
    <location>
        <begin position="55"/>
        <end position="231"/>
    </location>
</feature>
<dbReference type="EMBL" id="JACEEZ010004748">
    <property type="protein sequence ID" value="KAG0726178.1"/>
    <property type="molecule type" value="Genomic_DNA"/>
</dbReference>
<dbReference type="PANTHER" id="PTHR32026:SF10">
    <property type="entry name" value="METHYLTRANSFERASE-LIKE PROTEIN 24-RELATED"/>
    <property type="match status" value="1"/>
</dbReference>
<dbReference type="OrthoDB" id="10006218at2759"/>
<keyword evidence="1" id="KW-1133">Transmembrane helix</keyword>
<dbReference type="PANTHER" id="PTHR32026">
    <property type="entry name" value="METHYLTRANSFERASE-LIKE PROTEIN 24"/>
    <property type="match status" value="1"/>
</dbReference>
<dbReference type="Proteomes" id="UP000770661">
    <property type="component" value="Unassembled WGS sequence"/>
</dbReference>
<sequence>MRPSHHWLALGTAAVLIVVMMFCYRQMSPDRSNLIFKISNSLPWLNPVPRCPIPGLESIKQYRAYLYHTEVQCGTMRQFGGKPPAPGDGKKFVCMDERFHITPGNCIVFSFGVNNEWSFEDEFDKFGCKVFAYDPTMGKEDHQRSPNVRFFARGIANYQGTKMIGMGNNWSVKKVDRFENLVREAGVEGREIDFVKLDVELSEIDFLQDMLFNSPHVLAKIKQIAMEVHDGFYKDKDGLGQTTRQQVFWPYFMMMRCAGFKLIHSRNAGAWREVVWARDF</sequence>
<dbReference type="InterPro" id="IPR025714">
    <property type="entry name" value="Methyltranfer_dom"/>
</dbReference>
<proteinExistence type="predicted"/>
<organism evidence="3 4">
    <name type="scientific">Chionoecetes opilio</name>
    <name type="common">Atlantic snow crab</name>
    <name type="synonym">Cancer opilio</name>
    <dbReference type="NCBI Taxonomy" id="41210"/>
    <lineage>
        <taxon>Eukaryota</taxon>
        <taxon>Metazoa</taxon>
        <taxon>Ecdysozoa</taxon>
        <taxon>Arthropoda</taxon>
        <taxon>Crustacea</taxon>
        <taxon>Multicrustacea</taxon>
        <taxon>Malacostraca</taxon>
        <taxon>Eumalacostraca</taxon>
        <taxon>Eucarida</taxon>
        <taxon>Decapoda</taxon>
        <taxon>Pleocyemata</taxon>
        <taxon>Brachyura</taxon>
        <taxon>Eubrachyura</taxon>
        <taxon>Majoidea</taxon>
        <taxon>Majidae</taxon>
        <taxon>Chionoecetes</taxon>
    </lineage>
</organism>
<accession>A0A8J4YGN8</accession>